<gene>
    <name evidence="1" type="ordered locus">UWK_00133</name>
</gene>
<sequence length="146" mass="16255">MERNPTQLFDYTIEDLLPHRGTMLLIDDILEMDEHHALTASLIKASFPLMDNGGVQPLLLVELAAQTAGVCNGLSRIKDHGEDSSKMGWLVGIKRAHFYVECIPLGKTVLTRSENSHVYDKLREVSAVLHMDGTLIGEVTLQLFQV</sequence>
<dbReference type="InterPro" id="IPR016776">
    <property type="entry name" value="ApeP-like_dehydratase"/>
</dbReference>
<dbReference type="SUPFAM" id="SSF54637">
    <property type="entry name" value="Thioesterase/thiol ester dehydrase-isomerase"/>
    <property type="match status" value="1"/>
</dbReference>
<dbReference type="eggNOG" id="COG4706">
    <property type="taxonomic scope" value="Bacteria"/>
</dbReference>
<evidence type="ECO:0000313" key="2">
    <source>
        <dbReference type="Proteomes" id="UP000011721"/>
    </source>
</evidence>
<organism evidence="1 2">
    <name type="scientific">Desulfocapsa sulfexigens (strain DSM 10523 / SB164P1)</name>
    <dbReference type="NCBI Taxonomy" id="1167006"/>
    <lineage>
        <taxon>Bacteria</taxon>
        <taxon>Pseudomonadati</taxon>
        <taxon>Thermodesulfobacteriota</taxon>
        <taxon>Desulfobulbia</taxon>
        <taxon>Desulfobulbales</taxon>
        <taxon>Desulfocapsaceae</taxon>
        <taxon>Desulfocapsa</taxon>
    </lineage>
</organism>
<dbReference type="Pfam" id="PF22817">
    <property type="entry name" value="ApeP-like"/>
    <property type="match status" value="1"/>
</dbReference>
<dbReference type="InterPro" id="IPR029069">
    <property type="entry name" value="HotDog_dom_sf"/>
</dbReference>
<dbReference type="RefSeq" id="WP_015402419.1">
    <property type="nucleotide sequence ID" value="NC_020304.1"/>
</dbReference>
<protein>
    <recommendedName>
        <fullName evidence="3">3-hydroxylacyl-(Acyl carrier protein) dehydratase</fullName>
    </recommendedName>
</protein>
<dbReference type="EMBL" id="CP003985">
    <property type="protein sequence ID" value="AGF76720.1"/>
    <property type="molecule type" value="Genomic_DNA"/>
</dbReference>
<evidence type="ECO:0000313" key="1">
    <source>
        <dbReference type="EMBL" id="AGF76720.1"/>
    </source>
</evidence>
<keyword evidence="2" id="KW-1185">Reference proteome</keyword>
<dbReference type="Gene3D" id="3.10.129.10">
    <property type="entry name" value="Hotdog Thioesterase"/>
    <property type="match status" value="1"/>
</dbReference>
<dbReference type="HOGENOM" id="CLU_1774415_0_0_7"/>
<dbReference type="OrthoDB" id="5419085at2"/>
<evidence type="ECO:0008006" key="3">
    <source>
        <dbReference type="Google" id="ProtNLM"/>
    </source>
</evidence>
<reference evidence="2" key="1">
    <citation type="journal article" date="2013" name="Stand. Genomic Sci.">
        <title>Complete genome sequence of Desulfocapsa sulfexigens, a marine deltaproteobacterium specialized in disproportionating inorganic sulfur compounds.</title>
        <authorList>
            <person name="Finster K.W."/>
            <person name="Kjeldsen K.U."/>
            <person name="Kube M."/>
            <person name="Reinhardt R."/>
            <person name="Mussmann M."/>
            <person name="Amann R."/>
            <person name="Schreiber L."/>
        </authorList>
    </citation>
    <scope>NUCLEOTIDE SEQUENCE [LARGE SCALE GENOMIC DNA]</scope>
    <source>
        <strain evidence="2">DSM 10523 / SB164P1</strain>
    </source>
</reference>
<accession>M1PA90</accession>
<dbReference type="Proteomes" id="UP000011721">
    <property type="component" value="Chromosome"/>
</dbReference>
<proteinExistence type="predicted"/>
<dbReference type="STRING" id="1167006.UWK_00133"/>
<dbReference type="KEGG" id="dsf:UWK_00133"/>
<name>M1PA90_DESSD</name>
<dbReference type="AlphaFoldDB" id="M1PA90"/>